<dbReference type="SUPFAM" id="SSF81324">
    <property type="entry name" value="Voltage-gated potassium channels"/>
    <property type="match status" value="1"/>
</dbReference>
<dbReference type="RefSeq" id="WP_132761057.1">
    <property type="nucleotide sequence ID" value="NZ_BNBW01000016.1"/>
</dbReference>
<reference evidence="3 4" key="1">
    <citation type="submission" date="2017-09" db="EMBL/GenBank/DDBJ databases">
        <authorList>
            <person name="Lee N."/>
            <person name="Cho B.-K."/>
        </authorList>
    </citation>
    <scope>NUCLEOTIDE SEQUENCE [LARGE SCALE GENOMIC DNA]</scope>
    <source>
        <strain evidence="3 4">ATCC 27476</strain>
    </source>
</reference>
<proteinExistence type="predicted"/>
<feature type="region of interest" description="Disordered" evidence="1">
    <location>
        <begin position="1"/>
        <end position="27"/>
    </location>
</feature>
<evidence type="ECO:0000256" key="2">
    <source>
        <dbReference type="SAM" id="Phobius"/>
    </source>
</evidence>
<dbReference type="EMBL" id="CP023692">
    <property type="protein sequence ID" value="QEV49258.1"/>
    <property type="molecule type" value="Genomic_DNA"/>
</dbReference>
<feature type="transmembrane region" description="Helical" evidence="2">
    <location>
        <begin position="82"/>
        <end position="101"/>
    </location>
</feature>
<dbReference type="KEGG" id="svn:CP980_33030"/>
<name>A0A5J6JP54_STRVI</name>
<protein>
    <submittedName>
        <fullName evidence="3">DUF1345 domain-containing protein</fullName>
    </submittedName>
</protein>
<feature type="transmembrane region" description="Helical" evidence="2">
    <location>
        <begin position="121"/>
        <end position="142"/>
    </location>
</feature>
<keyword evidence="4" id="KW-1185">Reference proteome</keyword>
<dbReference type="AlphaFoldDB" id="A0A5J6JP54"/>
<accession>A0A5J6JP54</accession>
<feature type="compositionally biased region" description="Basic and acidic residues" evidence="1">
    <location>
        <begin position="1"/>
        <end position="13"/>
    </location>
</feature>
<evidence type="ECO:0000313" key="3">
    <source>
        <dbReference type="EMBL" id="QEV49258.1"/>
    </source>
</evidence>
<keyword evidence="2" id="KW-0472">Membrane</keyword>
<keyword evidence="2" id="KW-1133">Transmembrane helix</keyword>
<evidence type="ECO:0000256" key="1">
    <source>
        <dbReference type="SAM" id="MobiDB-lite"/>
    </source>
</evidence>
<dbReference type="GeneID" id="95615364"/>
<keyword evidence="2" id="KW-0812">Transmembrane</keyword>
<evidence type="ECO:0000313" key="4">
    <source>
        <dbReference type="Proteomes" id="UP000325563"/>
    </source>
</evidence>
<sequence>MSGKRSSDTDRSSPQEPGPKGGPRTERRWPMAAAVIASAVLTLLLPDDLRLGPRWALPLAEGLLLVVLISGDPGRISRRSTVLRSVAIALVVVLVGSAMWSTLQLIDDLIHGGHETNSADALLLAGGSVWATTVLAFSLLYFELDSGGPAARTHHMPPTPALAFPQHLSPELQAADWRPHYIDYLYLGFTNSTALSPTDVMPLAPWAKSVMTLQSVLSLMILGLVVARAVNVLA</sequence>
<dbReference type="Proteomes" id="UP000325563">
    <property type="component" value="Chromosome"/>
</dbReference>
<organism evidence="3 4">
    <name type="scientific">Streptomyces vinaceus</name>
    <dbReference type="NCBI Taxonomy" id="1960"/>
    <lineage>
        <taxon>Bacteria</taxon>
        <taxon>Bacillati</taxon>
        <taxon>Actinomycetota</taxon>
        <taxon>Actinomycetes</taxon>
        <taxon>Kitasatosporales</taxon>
        <taxon>Streptomycetaceae</taxon>
        <taxon>Streptomyces</taxon>
    </lineage>
</organism>
<gene>
    <name evidence="3" type="ORF">CP980_33030</name>
</gene>
<feature type="transmembrane region" description="Helical" evidence="2">
    <location>
        <begin position="210"/>
        <end position="230"/>
    </location>
</feature>